<dbReference type="Gene3D" id="2.60.40.1120">
    <property type="entry name" value="Carboxypeptidase-like, regulatory domain"/>
    <property type="match status" value="1"/>
</dbReference>
<protein>
    <submittedName>
        <fullName evidence="3">Carboxypeptidase-like regulatory domain-containing protein</fullName>
    </submittedName>
</protein>
<feature type="non-terminal residue" evidence="3">
    <location>
        <position position="429"/>
    </location>
</feature>
<dbReference type="Proteomes" id="UP000824142">
    <property type="component" value="Unassembled WGS sequence"/>
</dbReference>
<evidence type="ECO:0000313" key="3">
    <source>
        <dbReference type="EMBL" id="HIU65288.1"/>
    </source>
</evidence>
<sequence length="429" mass="46121">MKKYLISFLAIFSVLPAMANITVSGRVVDENNEPLLGAAVLVSGTTRGISTDENGNFSINNVPENNKIEVSYIGYEPQTVTAGQNLTIKMKISAVRLKTPQIIACQAKGNNKSEIYDVYSEKCYPTACVSDRYVLTNLKSVKSSSTATSYICLGSSAEKGPCEDFCTDDSDNCTVIQIGDACEDKVGKKCDSGDPNAAEAKYKWKDNKLVCEIRKCNKTYLPNDAGTACEKSEGPCTEEQIKQIEHATAGELKNKVCHATDCDGGYDPKDGKCVEISGDCETMPKNAIAAHREWDAASNSEVCIVDDCKDNLRVSDDKKSCVSTLSEEDSKAKIEELQKNADAMKKREQSTANKLLGGASIGAMGIGGMQVASALAEQNADSAAERDMTAYIATFKCDYGQSGMIQGGESNITLPGANVLLPIYNEYVT</sequence>
<keyword evidence="3" id="KW-0378">Hydrolase</keyword>
<keyword evidence="1" id="KW-0175">Coiled coil</keyword>
<feature type="coiled-coil region" evidence="1">
    <location>
        <begin position="327"/>
        <end position="354"/>
    </location>
</feature>
<evidence type="ECO:0000256" key="2">
    <source>
        <dbReference type="SAM" id="SignalP"/>
    </source>
</evidence>
<feature type="chain" id="PRO_5038614214" evidence="2">
    <location>
        <begin position="20"/>
        <end position="429"/>
    </location>
</feature>
<name>A0A9D1SMP3_9PROT</name>
<evidence type="ECO:0000256" key="1">
    <source>
        <dbReference type="SAM" id="Coils"/>
    </source>
</evidence>
<reference evidence="3" key="1">
    <citation type="submission" date="2020-10" db="EMBL/GenBank/DDBJ databases">
        <authorList>
            <person name="Gilroy R."/>
        </authorList>
    </citation>
    <scope>NUCLEOTIDE SEQUENCE</scope>
    <source>
        <strain evidence="3">CHK136-897</strain>
    </source>
</reference>
<dbReference type="Pfam" id="PF13715">
    <property type="entry name" value="CarbopepD_reg_2"/>
    <property type="match status" value="1"/>
</dbReference>
<dbReference type="EMBL" id="DVNO01000011">
    <property type="protein sequence ID" value="HIU65288.1"/>
    <property type="molecule type" value="Genomic_DNA"/>
</dbReference>
<evidence type="ECO:0000313" key="4">
    <source>
        <dbReference type="Proteomes" id="UP000824142"/>
    </source>
</evidence>
<dbReference type="SUPFAM" id="SSF49464">
    <property type="entry name" value="Carboxypeptidase regulatory domain-like"/>
    <property type="match status" value="1"/>
</dbReference>
<comment type="caution">
    <text evidence="3">The sequence shown here is derived from an EMBL/GenBank/DDBJ whole genome shotgun (WGS) entry which is preliminary data.</text>
</comment>
<reference evidence="3" key="2">
    <citation type="journal article" date="2021" name="PeerJ">
        <title>Extensive microbial diversity within the chicken gut microbiome revealed by metagenomics and culture.</title>
        <authorList>
            <person name="Gilroy R."/>
            <person name="Ravi A."/>
            <person name="Getino M."/>
            <person name="Pursley I."/>
            <person name="Horton D.L."/>
            <person name="Alikhan N.F."/>
            <person name="Baker D."/>
            <person name="Gharbi K."/>
            <person name="Hall N."/>
            <person name="Watson M."/>
            <person name="Adriaenssens E.M."/>
            <person name="Foster-Nyarko E."/>
            <person name="Jarju S."/>
            <person name="Secka A."/>
            <person name="Antonio M."/>
            <person name="Oren A."/>
            <person name="Chaudhuri R.R."/>
            <person name="La Ragione R."/>
            <person name="Hildebrand F."/>
            <person name="Pallen M.J."/>
        </authorList>
    </citation>
    <scope>NUCLEOTIDE SEQUENCE</scope>
    <source>
        <strain evidence="3">CHK136-897</strain>
    </source>
</reference>
<keyword evidence="3" id="KW-0645">Protease</keyword>
<accession>A0A9D1SMP3</accession>
<gene>
    <name evidence="3" type="ORF">IAC63_01455</name>
</gene>
<dbReference type="GO" id="GO:0004180">
    <property type="term" value="F:carboxypeptidase activity"/>
    <property type="evidence" value="ECO:0007669"/>
    <property type="project" value="UniProtKB-KW"/>
</dbReference>
<organism evidence="3 4">
    <name type="scientific">Candidatus Enterousia avicola</name>
    <dbReference type="NCBI Taxonomy" id="2840787"/>
    <lineage>
        <taxon>Bacteria</taxon>
        <taxon>Pseudomonadati</taxon>
        <taxon>Pseudomonadota</taxon>
        <taxon>Alphaproteobacteria</taxon>
        <taxon>Candidatus Enterousia</taxon>
    </lineage>
</organism>
<keyword evidence="2" id="KW-0732">Signal</keyword>
<proteinExistence type="predicted"/>
<feature type="signal peptide" evidence="2">
    <location>
        <begin position="1"/>
        <end position="19"/>
    </location>
</feature>
<keyword evidence="3" id="KW-0121">Carboxypeptidase</keyword>
<dbReference type="InterPro" id="IPR008969">
    <property type="entry name" value="CarboxyPept-like_regulatory"/>
</dbReference>
<dbReference type="AlphaFoldDB" id="A0A9D1SMP3"/>